<dbReference type="STRING" id="469378.Ccur_06680"/>
<dbReference type="GO" id="GO:0042597">
    <property type="term" value="C:periplasmic space"/>
    <property type="evidence" value="ECO:0007669"/>
    <property type="project" value="UniProtKB-ARBA"/>
</dbReference>
<dbReference type="InterPro" id="IPR030678">
    <property type="entry name" value="Peptide/Ni-bd"/>
</dbReference>
<feature type="signal peptide" evidence="4">
    <location>
        <begin position="1"/>
        <end position="21"/>
    </location>
</feature>
<evidence type="ECO:0000256" key="1">
    <source>
        <dbReference type="ARBA" id="ARBA00005695"/>
    </source>
</evidence>
<dbReference type="PROSITE" id="PS51318">
    <property type="entry name" value="TAT"/>
    <property type="match status" value="1"/>
</dbReference>
<dbReference type="PROSITE" id="PS51257">
    <property type="entry name" value="PROKAR_LIPOPROTEIN"/>
    <property type="match status" value="1"/>
</dbReference>
<feature type="chain" id="PRO_5039241945" evidence="4">
    <location>
        <begin position="22"/>
        <end position="525"/>
    </location>
</feature>
<dbReference type="OrthoDB" id="5243526at2"/>
<feature type="domain" description="Solute-binding protein family 5" evidence="5">
    <location>
        <begin position="91"/>
        <end position="438"/>
    </location>
</feature>
<evidence type="ECO:0000259" key="5">
    <source>
        <dbReference type="Pfam" id="PF00496"/>
    </source>
</evidence>
<dbReference type="Proteomes" id="UP000000954">
    <property type="component" value="Chromosome"/>
</dbReference>
<evidence type="ECO:0000313" key="7">
    <source>
        <dbReference type="Proteomes" id="UP000000954"/>
    </source>
</evidence>
<dbReference type="RefSeq" id="WP_012803066.1">
    <property type="nucleotide sequence ID" value="NC_013170.1"/>
</dbReference>
<protein>
    <submittedName>
        <fullName evidence="6">ABC-type dipeptide transport system, periplasmic component</fullName>
    </submittedName>
</protein>
<evidence type="ECO:0000313" key="6">
    <source>
        <dbReference type="EMBL" id="ACU94378.1"/>
    </source>
</evidence>
<evidence type="ECO:0000256" key="4">
    <source>
        <dbReference type="SAM" id="SignalP"/>
    </source>
</evidence>
<keyword evidence="2" id="KW-0813">Transport</keyword>
<dbReference type="AlphaFoldDB" id="C7MN88"/>
<keyword evidence="3 4" id="KW-0732">Signal</keyword>
<dbReference type="KEGG" id="ccu:Ccur_06680"/>
<dbReference type="CDD" id="cd00995">
    <property type="entry name" value="PBP2_NikA_DppA_OppA_like"/>
    <property type="match status" value="1"/>
</dbReference>
<dbReference type="Gene3D" id="3.10.105.10">
    <property type="entry name" value="Dipeptide-binding Protein, Domain 3"/>
    <property type="match status" value="1"/>
</dbReference>
<evidence type="ECO:0000256" key="2">
    <source>
        <dbReference type="ARBA" id="ARBA00022448"/>
    </source>
</evidence>
<dbReference type="InterPro" id="IPR019546">
    <property type="entry name" value="TAT_signal_bac_arc"/>
</dbReference>
<dbReference type="HOGENOM" id="CLU_017028_7_4_11"/>
<dbReference type="GO" id="GO:0043190">
    <property type="term" value="C:ATP-binding cassette (ABC) transporter complex"/>
    <property type="evidence" value="ECO:0007669"/>
    <property type="project" value="InterPro"/>
</dbReference>
<keyword evidence="7" id="KW-1185">Reference proteome</keyword>
<dbReference type="PANTHER" id="PTHR30290:SF9">
    <property type="entry name" value="OLIGOPEPTIDE-BINDING PROTEIN APPA"/>
    <property type="match status" value="1"/>
</dbReference>
<sequence>MRKNQLTVSRRSFVAAGATMAAAMGLGLSGCGSSSNSMSQGAQGGGELTAAVAYETKNYHPSTTSSALAMGSNWHVVEGLYELNLSTYTPYQALAAGDPVKVSDTEYTVKLRDDAKFSDGTAVTAADVVSSYERIIAQKSLYIPFLTFIESVTASDDSTVDFKLAYPFSLVKQRLSLIKVVPSSATDEELTAMPVGSGPWKYDSIDEKTITFSPNENYNGEFSAFDKSMKWDIIKDDTARTTALQEGSVMVMESVPADMQAQLQSAGVTVDSVQGFNLPFLMFNTKKAPFDDNRVRQAFFYAIDVDKLIANAMSGLAAKATSFLPENHANYHRASTVFDHDTDKAKSLLAEAGVTNLSLTLDTTDHPWITALSAQVKNDLEATGVLKVDIQSQASSSLYANRTDTDNPEFDVVMAPGDPSVFGNDPDLLMNWWYGDNTWTKKRTQWGGSESYEKLHSLMQQAVESDGSTQQTLWNQCFDLIAEQVPLYPLFHRQMLTGYYADRIADYKPIGTTGLNFIGAATTGK</sequence>
<dbReference type="InterPro" id="IPR006311">
    <property type="entry name" value="TAT_signal"/>
</dbReference>
<accession>C7MN88</accession>
<dbReference type="Gene3D" id="3.40.190.10">
    <property type="entry name" value="Periplasmic binding protein-like II"/>
    <property type="match status" value="1"/>
</dbReference>
<dbReference type="PIRSF" id="PIRSF002741">
    <property type="entry name" value="MppA"/>
    <property type="match status" value="1"/>
</dbReference>
<dbReference type="EMBL" id="CP001682">
    <property type="protein sequence ID" value="ACU94378.1"/>
    <property type="molecule type" value="Genomic_DNA"/>
</dbReference>
<gene>
    <name evidence="6" type="ordered locus">Ccur_06680</name>
</gene>
<reference evidence="6 7" key="1">
    <citation type="journal article" date="2009" name="Stand. Genomic Sci.">
        <title>Complete genome sequence of Cryptobacterium curtum type strain (12-3).</title>
        <authorList>
            <person name="Mavrommatis K."/>
            <person name="Pukall R."/>
            <person name="Rohde C."/>
            <person name="Chen F."/>
            <person name="Sims D."/>
            <person name="Brettin T."/>
            <person name="Kuske C."/>
            <person name="Detter J.C."/>
            <person name="Han C."/>
            <person name="Lapidus A."/>
            <person name="Copeland A."/>
            <person name="Glavina Del Rio T."/>
            <person name="Nolan M."/>
            <person name="Lucas S."/>
            <person name="Tice H."/>
            <person name="Cheng J.F."/>
            <person name="Bruce D."/>
            <person name="Goodwin L."/>
            <person name="Pitluck S."/>
            <person name="Ovchinnikova G."/>
            <person name="Pati A."/>
            <person name="Ivanova N."/>
            <person name="Chen A."/>
            <person name="Palaniappan K."/>
            <person name="Chain P."/>
            <person name="D'haeseleer P."/>
            <person name="Goker M."/>
            <person name="Bristow J."/>
            <person name="Eisen J.A."/>
            <person name="Markowitz V."/>
            <person name="Hugenholtz P."/>
            <person name="Rohde M."/>
            <person name="Klenk H.P."/>
            <person name="Kyrpides N.C."/>
        </authorList>
    </citation>
    <scope>NUCLEOTIDE SEQUENCE [LARGE SCALE GENOMIC DNA]</scope>
    <source>
        <strain evidence="7">ATCC 700683 / DSM 15641 / 12-3</strain>
    </source>
</reference>
<dbReference type="eggNOG" id="COG0747">
    <property type="taxonomic scope" value="Bacteria"/>
</dbReference>
<dbReference type="InterPro" id="IPR039424">
    <property type="entry name" value="SBP_5"/>
</dbReference>
<dbReference type="Pfam" id="PF00496">
    <property type="entry name" value="SBP_bac_5"/>
    <property type="match status" value="1"/>
</dbReference>
<evidence type="ECO:0000256" key="3">
    <source>
        <dbReference type="ARBA" id="ARBA00022729"/>
    </source>
</evidence>
<dbReference type="NCBIfam" id="TIGR01409">
    <property type="entry name" value="TAT_signal_seq"/>
    <property type="match status" value="1"/>
</dbReference>
<dbReference type="InterPro" id="IPR000914">
    <property type="entry name" value="SBP_5_dom"/>
</dbReference>
<comment type="similarity">
    <text evidence="1">Belongs to the bacterial solute-binding protein 5 family.</text>
</comment>
<dbReference type="SUPFAM" id="SSF53850">
    <property type="entry name" value="Periplasmic binding protein-like II"/>
    <property type="match status" value="1"/>
</dbReference>
<name>C7MN88_CRYCD</name>
<organism evidence="6 7">
    <name type="scientific">Cryptobacterium curtum (strain ATCC 700683 / DSM 15641 / CCUG 43107 / 12-3)</name>
    <dbReference type="NCBI Taxonomy" id="469378"/>
    <lineage>
        <taxon>Bacteria</taxon>
        <taxon>Bacillati</taxon>
        <taxon>Actinomycetota</taxon>
        <taxon>Coriobacteriia</taxon>
        <taxon>Eggerthellales</taxon>
        <taxon>Eggerthellaceae</taxon>
        <taxon>Cryptobacterium</taxon>
    </lineage>
</organism>
<dbReference type="PANTHER" id="PTHR30290">
    <property type="entry name" value="PERIPLASMIC BINDING COMPONENT OF ABC TRANSPORTER"/>
    <property type="match status" value="1"/>
</dbReference>
<proteinExistence type="inferred from homology"/>
<dbReference type="GO" id="GO:1904680">
    <property type="term" value="F:peptide transmembrane transporter activity"/>
    <property type="evidence" value="ECO:0007669"/>
    <property type="project" value="TreeGrafter"/>
</dbReference>
<dbReference type="GO" id="GO:0015833">
    <property type="term" value="P:peptide transport"/>
    <property type="evidence" value="ECO:0007669"/>
    <property type="project" value="TreeGrafter"/>
</dbReference>